<evidence type="ECO:0000313" key="9">
    <source>
        <dbReference type="Proteomes" id="UP000245391"/>
    </source>
</evidence>
<organism evidence="8 9">
    <name type="scientific">Pedobacter paludis</name>
    <dbReference type="NCBI Taxonomy" id="2203212"/>
    <lineage>
        <taxon>Bacteria</taxon>
        <taxon>Pseudomonadati</taxon>
        <taxon>Bacteroidota</taxon>
        <taxon>Sphingobacteriia</taxon>
        <taxon>Sphingobacteriales</taxon>
        <taxon>Sphingobacteriaceae</taxon>
        <taxon>Pedobacter</taxon>
    </lineage>
</organism>
<comment type="function">
    <text evidence="7">Functions as a peptidoglycan terminase that cleaves nascent peptidoglycan strands endolytically to terminate their elongation.</text>
</comment>
<keyword evidence="1 7" id="KW-1003">Cell membrane</keyword>
<keyword evidence="9" id="KW-1185">Reference proteome</keyword>
<dbReference type="AlphaFoldDB" id="A0A317F453"/>
<keyword evidence="5 7" id="KW-0456">Lyase</keyword>
<dbReference type="NCBIfam" id="TIGR00247">
    <property type="entry name" value="endolytic transglycosylase MltG"/>
    <property type="match status" value="1"/>
</dbReference>
<dbReference type="PANTHER" id="PTHR30518:SF2">
    <property type="entry name" value="ENDOLYTIC MUREIN TRANSGLYCOSYLASE"/>
    <property type="match status" value="1"/>
</dbReference>
<dbReference type="RefSeq" id="WP_109928219.1">
    <property type="nucleotide sequence ID" value="NZ_QGNY01000001.1"/>
</dbReference>
<dbReference type="HAMAP" id="MF_02065">
    <property type="entry name" value="MltG"/>
    <property type="match status" value="1"/>
</dbReference>
<accession>A0A317F453</accession>
<dbReference type="EMBL" id="QGNY01000001">
    <property type="protein sequence ID" value="PWS33635.1"/>
    <property type="molecule type" value="Genomic_DNA"/>
</dbReference>
<gene>
    <name evidence="7 8" type="primary">mltG</name>
    <name evidence="8" type="ORF">DF947_03190</name>
</gene>
<feature type="transmembrane region" description="Helical" evidence="7">
    <location>
        <begin position="15"/>
        <end position="35"/>
    </location>
</feature>
<dbReference type="OrthoDB" id="9814591at2"/>
<proteinExistence type="inferred from homology"/>
<keyword evidence="6 7" id="KW-0961">Cell wall biogenesis/degradation</keyword>
<dbReference type="GO" id="GO:0008932">
    <property type="term" value="F:lytic endotransglycosylase activity"/>
    <property type="evidence" value="ECO:0007669"/>
    <property type="project" value="UniProtKB-UniRule"/>
</dbReference>
<dbReference type="GO" id="GO:0005886">
    <property type="term" value="C:plasma membrane"/>
    <property type="evidence" value="ECO:0007669"/>
    <property type="project" value="UniProtKB-SubCell"/>
</dbReference>
<dbReference type="Proteomes" id="UP000245391">
    <property type="component" value="Unassembled WGS sequence"/>
</dbReference>
<dbReference type="EC" id="4.2.2.29" evidence="7"/>
<dbReference type="InterPro" id="IPR003770">
    <property type="entry name" value="MLTG-like"/>
</dbReference>
<dbReference type="Pfam" id="PF02618">
    <property type="entry name" value="YceG"/>
    <property type="match status" value="1"/>
</dbReference>
<keyword evidence="4 7" id="KW-0472">Membrane</keyword>
<evidence type="ECO:0000313" key="8">
    <source>
        <dbReference type="EMBL" id="PWS33635.1"/>
    </source>
</evidence>
<reference evidence="9" key="1">
    <citation type="submission" date="2018-05" db="EMBL/GenBank/DDBJ databases">
        <title>Pedobacter paludis sp. nov., isolated from wetland soil.</title>
        <authorList>
            <person name="Zhang Y."/>
        </authorList>
    </citation>
    <scope>NUCLEOTIDE SEQUENCE [LARGE SCALE GENOMIC DNA]</scope>
    <source>
        <strain evidence="9">R-8</strain>
    </source>
</reference>
<comment type="subcellular location">
    <subcellularLocation>
        <location evidence="7">Cell membrane</location>
        <topology evidence="7">Single-pass membrane protein</topology>
    </subcellularLocation>
</comment>
<protein>
    <recommendedName>
        <fullName evidence="7">Endolytic murein transglycosylase</fullName>
        <ecNumber evidence="7">4.2.2.29</ecNumber>
    </recommendedName>
    <alternativeName>
        <fullName evidence="7">Peptidoglycan lytic transglycosylase</fullName>
    </alternativeName>
    <alternativeName>
        <fullName evidence="7">Peptidoglycan polymerization terminase</fullName>
    </alternativeName>
</protein>
<comment type="similarity">
    <text evidence="7">Belongs to the transglycosylase MltG family.</text>
</comment>
<keyword evidence="2 7" id="KW-0812">Transmembrane</keyword>
<evidence type="ECO:0000256" key="5">
    <source>
        <dbReference type="ARBA" id="ARBA00023239"/>
    </source>
</evidence>
<dbReference type="Gene3D" id="3.30.1490.480">
    <property type="entry name" value="Endolytic murein transglycosylase"/>
    <property type="match status" value="1"/>
</dbReference>
<evidence type="ECO:0000256" key="3">
    <source>
        <dbReference type="ARBA" id="ARBA00022989"/>
    </source>
</evidence>
<sequence>MTEVEKKSMSAGKKITLTIAVVVILIAGYFALNLYKVYFAPNVTENQKYLYIKTGSNFDTLIEGLKKKDIVKSISSFTTAAEKMNLSANVKPGRYRLKKGMTNRTLINMIKAGNQEPVKLKFQNIRKKENFAAYLANNLEADSLSFINVLDSAALIGKYGFNEDNVYAMFIPNTYEMYWNVSPVDFFERMHKEYDKFWNAERKQKAAALNLTPAQVYTLASIVDAEALYDKEMPIIAGLYLNRLNRGTLLQADPTVIFANNDFTVKRVTNKLLQVQSLYNTYKYVGLPPGPIMMPSINAIDAVLNRDKNDYIYMCAKEDFSGFHNFAATKEQHEINAKKYREALNKRNIFK</sequence>
<comment type="catalytic activity">
    <reaction evidence="7">
        <text>a peptidoglycan chain = a peptidoglycan chain with N-acetyl-1,6-anhydromuramyl-[peptide] at the reducing end + a peptidoglycan chain with N-acetylglucosamine at the non-reducing end.</text>
        <dbReference type="EC" id="4.2.2.29"/>
    </reaction>
</comment>
<name>A0A317F453_9SPHI</name>
<dbReference type="GO" id="GO:0009252">
    <property type="term" value="P:peptidoglycan biosynthetic process"/>
    <property type="evidence" value="ECO:0007669"/>
    <property type="project" value="UniProtKB-UniRule"/>
</dbReference>
<evidence type="ECO:0000256" key="6">
    <source>
        <dbReference type="ARBA" id="ARBA00023316"/>
    </source>
</evidence>
<evidence type="ECO:0000256" key="4">
    <source>
        <dbReference type="ARBA" id="ARBA00023136"/>
    </source>
</evidence>
<keyword evidence="3 7" id="KW-1133">Transmembrane helix</keyword>
<dbReference type="Gene3D" id="3.30.160.60">
    <property type="entry name" value="Classic Zinc Finger"/>
    <property type="match status" value="1"/>
</dbReference>
<dbReference type="GO" id="GO:0071555">
    <property type="term" value="P:cell wall organization"/>
    <property type="evidence" value="ECO:0007669"/>
    <property type="project" value="UniProtKB-KW"/>
</dbReference>
<feature type="site" description="Important for catalytic activity" evidence="7">
    <location>
        <position position="226"/>
    </location>
</feature>
<evidence type="ECO:0000256" key="1">
    <source>
        <dbReference type="ARBA" id="ARBA00022475"/>
    </source>
</evidence>
<comment type="caution">
    <text evidence="8">The sequence shown here is derived from an EMBL/GenBank/DDBJ whole genome shotgun (WGS) entry which is preliminary data.</text>
</comment>
<evidence type="ECO:0000256" key="2">
    <source>
        <dbReference type="ARBA" id="ARBA00022692"/>
    </source>
</evidence>
<dbReference type="PANTHER" id="PTHR30518">
    <property type="entry name" value="ENDOLYTIC MUREIN TRANSGLYCOSYLASE"/>
    <property type="match status" value="1"/>
</dbReference>
<evidence type="ECO:0000256" key="7">
    <source>
        <dbReference type="HAMAP-Rule" id="MF_02065"/>
    </source>
</evidence>